<proteinExistence type="predicted"/>
<dbReference type="AlphaFoldDB" id="A0A5C5GHR2"/>
<reference evidence="1 2" key="1">
    <citation type="submission" date="2019-06" db="EMBL/GenBank/DDBJ databases">
        <title>Genome of new Rhodobacteraceae sp. SM1903.</title>
        <authorList>
            <person name="Ren X."/>
        </authorList>
    </citation>
    <scope>NUCLEOTIDE SEQUENCE [LARGE SCALE GENOMIC DNA]</scope>
    <source>
        <strain evidence="1 2">SM1903</strain>
    </source>
</reference>
<name>A0A5C5GHR2_9RHOB</name>
<gene>
    <name evidence="1" type="ORF">FHY64_03790</name>
</gene>
<dbReference type="EMBL" id="VFFF01000001">
    <property type="protein sequence ID" value="TNY34302.1"/>
    <property type="molecule type" value="Genomic_DNA"/>
</dbReference>
<evidence type="ECO:0000313" key="1">
    <source>
        <dbReference type="EMBL" id="TNY34302.1"/>
    </source>
</evidence>
<dbReference type="PANTHER" id="PTHR36057">
    <property type="match status" value="1"/>
</dbReference>
<keyword evidence="2" id="KW-1185">Reference proteome</keyword>
<dbReference type="PANTHER" id="PTHR36057:SF1">
    <property type="entry name" value="LIPOPROTEIN LIPID ATTACHMENT SITE-LIKE PROTEIN, PUTATIVE (DUF1223)-RELATED"/>
    <property type="match status" value="1"/>
</dbReference>
<sequence length="207" mass="22815">MVVELFTSQGCSSCPPADSTLKELSTRHDVLALALHVDYWDYIGWTDEFADPAYTLRQKNYAIAAGERMIYTPQMIIGGVDHVIGNRPMEVMDRISAHSDRDSGVEVSMRPEGDEILVLVAGQMSGDRPLLVQLVRFRPEETVDIERGENAGHTYSYANIVTSWEVIGSWNGHDRFEARVPRGDTPAAVIVQQEGPGQVVAAAKLGD</sequence>
<dbReference type="OrthoDB" id="9808254at2"/>
<organism evidence="1 2">
    <name type="scientific">Pelagovum pacificum</name>
    <dbReference type="NCBI Taxonomy" id="2588711"/>
    <lineage>
        <taxon>Bacteria</taxon>
        <taxon>Pseudomonadati</taxon>
        <taxon>Pseudomonadota</taxon>
        <taxon>Alphaproteobacteria</taxon>
        <taxon>Rhodobacterales</taxon>
        <taxon>Paracoccaceae</taxon>
        <taxon>Pelagovum</taxon>
    </lineage>
</organism>
<dbReference type="Proteomes" id="UP000314011">
    <property type="component" value="Unassembled WGS sequence"/>
</dbReference>
<evidence type="ECO:0000313" key="2">
    <source>
        <dbReference type="Proteomes" id="UP000314011"/>
    </source>
</evidence>
<dbReference type="Pfam" id="PF06764">
    <property type="entry name" value="DUF1223"/>
    <property type="match status" value="1"/>
</dbReference>
<dbReference type="SUPFAM" id="SSF52833">
    <property type="entry name" value="Thioredoxin-like"/>
    <property type="match status" value="1"/>
</dbReference>
<protein>
    <submittedName>
        <fullName evidence="1">DUF1223 domain-containing protein</fullName>
    </submittedName>
</protein>
<comment type="caution">
    <text evidence="1">The sequence shown here is derived from an EMBL/GenBank/DDBJ whole genome shotgun (WGS) entry which is preliminary data.</text>
</comment>
<dbReference type="InterPro" id="IPR010634">
    <property type="entry name" value="DUF1223"/>
</dbReference>
<accession>A0A5C5GHR2</accession>
<dbReference type="InterPro" id="IPR036249">
    <property type="entry name" value="Thioredoxin-like_sf"/>
</dbReference>